<dbReference type="AlphaFoldDB" id="L0FUS3"/>
<keyword evidence="4" id="KW-1185">Reference proteome</keyword>
<feature type="region of interest" description="Disordered" evidence="1">
    <location>
        <begin position="83"/>
        <end position="107"/>
    </location>
</feature>
<dbReference type="RefSeq" id="WP_015265208.1">
    <property type="nucleotide sequence ID" value="NC_019904.1"/>
</dbReference>
<dbReference type="HOGENOM" id="CLU_2205895_0_0_10"/>
<accession>L0FUS3</accession>
<evidence type="ECO:0000256" key="2">
    <source>
        <dbReference type="SAM" id="SignalP"/>
    </source>
</evidence>
<organism evidence="3 4">
    <name type="scientific">Echinicola vietnamensis (strain DSM 17526 / LMG 23754 / KMM 6221)</name>
    <dbReference type="NCBI Taxonomy" id="926556"/>
    <lineage>
        <taxon>Bacteria</taxon>
        <taxon>Pseudomonadati</taxon>
        <taxon>Bacteroidota</taxon>
        <taxon>Cytophagia</taxon>
        <taxon>Cytophagales</taxon>
        <taxon>Cyclobacteriaceae</taxon>
        <taxon>Echinicola</taxon>
    </lineage>
</organism>
<reference evidence="4" key="1">
    <citation type="submission" date="2012-02" db="EMBL/GenBank/DDBJ databases">
        <title>The complete genome of Echinicola vietnamensis DSM 17526.</title>
        <authorList>
            <person name="Lucas S."/>
            <person name="Copeland A."/>
            <person name="Lapidus A."/>
            <person name="Glavina del Rio T."/>
            <person name="Dalin E."/>
            <person name="Tice H."/>
            <person name="Bruce D."/>
            <person name="Goodwin L."/>
            <person name="Pitluck S."/>
            <person name="Peters L."/>
            <person name="Ovchinnikova G."/>
            <person name="Teshima H."/>
            <person name="Kyrpides N."/>
            <person name="Mavromatis K."/>
            <person name="Ivanova N."/>
            <person name="Brettin T."/>
            <person name="Detter J.C."/>
            <person name="Han C."/>
            <person name="Larimer F."/>
            <person name="Land M."/>
            <person name="Hauser L."/>
            <person name="Markowitz V."/>
            <person name="Cheng J.-F."/>
            <person name="Hugenholtz P."/>
            <person name="Woyke T."/>
            <person name="Wu D."/>
            <person name="Brambilla E."/>
            <person name="Klenk H.-P."/>
            <person name="Eisen J.A."/>
        </authorList>
    </citation>
    <scope>NUCLEOTIDE SEQUENCE [LARGE SCALE GENOMIC DNA]</scope>
    <source>
        <strain evidence="4">DSM 17526 / LMG 23754 / KMM 6221</strain>
    </source>
</reference>
<dbReference type="Proteomes" id="UP000010796">
    <property type="component" value="Chromosome"/>
</dbReference>
<sequence length="107" mass="11349">MKTVKFSFMALALVLGFALVSFAKEGNGKTEAKSSDKNEAVTATQWAVTGETTDGGVEYYTVQTPSGSESCPGGPDACLISSETPPDMQSRIPKNQATVDDFRNGYN</sequence>
<evidence type="ECO:0000256" key="1">
    <source>
        <dbReference type="SAM" id="MobiDB-lite"/>
    </source>
</evidence>
<dbReference type="KEGG" id="evi:Echvi_1375"/>
<gene>
    <name evidence="3" type="ordered locus">Echvi_1375</name>
</gene>
<protein>
    <submittedName>
        <fullName evidence="3">Uncharacterized protein</fullName>
    </submittedName>
</protein>
<evidence type="ECO:0000313" key="4">
    <source>
        <dbReference type="Proteomes" id="UP000010796"/>
    </source>
</evidence>
<feature type="signal peptide" evidence="2">
    <location>
        <begin position="1"/>
        <end position="23"/>
    </location>
</feature>
<evidence type="ECO:0000313" key="3">
    <source>
        <dbReference type="EMBL" id="AGA77644.1"/>
    </source>
</evidence>
<proteinExistence type="predicted"/>
<feature type="chain" id="PRO_5003942613" evidence="2">
    <location>
        <begin position="24"/>
        <end position="107"/>
    </location>
</feature>
<dbReference type="EMBL" id="CP003346">
    <property type="protein sequence ID" value="AGA77644.1"/>
    <property type="molecule type" value="Genomic_DNA"/>
</dbReference>
<keyword evidence="2" id="KW-0732">Signal</keyword>
<name>L0FUS3_ECHVK</name>